<dbReference type="NCBIfam" id="NF045776">
    <property type="entry name" value="TumA"/>
    <property type="match status" value="1"/>
</dbReference>
<gene>
    <name evidence="1" type="ORF">EDC35_103131</name>
</gene>
<dbReference type="InterPro" id="IPR054794">
    <property type="entry name" value="TumA"/>
</dbReference>
<evidence type="ECO:0000313" key="2">
    <source>
        <dbReference type="Proteomes" id="UP000295717"/>
    </source>
</evidence>
<name>A0A4R3N4L1_9GAMM</name>
<dbReference type="EMBL" id="SMAO01000003">
    <property type="protein sequence ID" value="TCT22033.1"/>
    <property type="molecule type" value="Genomic_DNA"/>
</dbReference>
<reference evidence="1 2" key="1">
    <citation type="submission" date="2019-03" db="EMBL/GenBank/DDBJ databases">
        <title>Genomic Encyclopedia of Type Strains, Phase IV (KMG-IV): sequencing the most valuable type-strain genomes for metagenomic binning, comparative biology and taxonomic classification.</title>
        <authorList>
            <person name="Goeker M."/>
        </authorList>
    </citation>
    <scope>NUCLEOTIDE SEQUENCE [LARGE SCALE GENOMIC DNA]</scope>
    <source>
        <strain evidence="1 2">DSM 13587</strain>
    </source>
</reference>
<keyword evidence="2" id="KW-1185">Reference proteome</keyword>
<protein>
    <submittedName>
        <fullName evidence="1">Uncharacterized protein</fullName>
    </submittedName>
</protein>
<dbReference type="RefSeq" id="WP_132976443.1">
    <property type="nucleotide sequence ID" value="NZ_SMAO01000003.1"/>
</dbReference>
<accession>A0A4R3N4L1</accession>
<dbReference type="OrthoDB" id="561069at2"/>
<dbReference type="Proteomes" id="UP000295717">
    <property type="component" value="Unassembled WGS sequence"/>
</dbReference>
<evidence type="ECO:0000313" key="1">
    <source>
        <dbReference type="EMBL" id="TCT22033.1"/>
    </source>
</evidence>
<sequence>MQKQSIQYDSPLDALIAIAKRLSRYETEAGLSSEDFFNRFSRGIWRDDAQAVEWANDYRHYLALRAELGKILDAAA</sequence>
<organism evidence="1 2">
    <name type="scientific">Thiobaca trueperi</name>
    <dbReference type="NCBI Taxonomy" id="127458"/>
    <lineage>
        <taxon>Bacteria</taxon>
        <taxon>Pseudomonadati</taxon>
        <taxon>Pseudomonadota</taxon>
        <taxon>Gammaproteobacteria</taxon>
        <taxon>Chromatiales</taxon>
        <taxon>Chromatiaceae</taxon>
        <taxon>Thiobaca</taxon>
    </lineage>
</organism>
<comment type="caution">
    <text evidence="1">The sequence shown here is derived from an EMBL/GenBank/DDBJ whole genome shotgun (WGS) entry which is preliminary data.</text>
</comment>
<proteinExistence type="predicted"/>
<dbReference type="AlphaFoldDB" id="A0A4R3N4L1"/>